<keyword evidence="2" id="KW-1185">Reference proteome</keyword>
<proteinExistence type="predicted"/>
<sequence>MSFRPSHIPLRLITGAFILNSGLGKTALDEGTAGFMQSMASKGFPQASQLEPAQFGKILAASEIAVGSALLAPFIPSKLAGLGLLAFSAGLMTMYFRTPEMTEDDGIRPTQDGITLAKDSWMVAIALALIIDGKKKRK</sequence>
<dbReference type="EMBL" id="SSWH01000002">
    <property type="protein sequence ID" value="THJ67946.1"/>
    <property type="molecule type" value="Genomic_DNA"/>
</dbReference>
<evidence type="ECO:0000313" key="2">
    <source>
        <dbReference type="Proteomes" id="UP000305233"/>
    </source>
</evidence>
<reference evidence="1 2" key="1">
    <citation type="submission" date="2019-04" db="EMBL/GenBank/DDBJ databases">
        <authorList>
            <person name="Liu Q."/>
            <person name="Xin Y.-H."/>
        </authorList>
    </citation>
    <scope>NUCLEOTIDE SEQUENCE [LARGE SCALE GENOMIC DNA]</scope>
    <source>
        <strain evidence="1 2">AM23</strain>
    </source>
</reference>
<gene>
    <name evidence="1" type="ORF">E8P82_03740</name>
</gene>
<comment type="caution">
    <text evidence="1">The sequence shown here is derived from an EMBL/GenBank/DDBJ whole genome shotgun (WGS) entry which is preliminary data.</text>
</comment>
<dbReference type="Proteomes" id="UP000305233">
    <property type="component" value="Unassembled WGS sequence"/>
</dbReference>
<dbReference type="OrthoDB" id="3267263at2"/>
<dbReference type="RefSeq" id="WP_136453143.1">
    <property type="nucleotide sequence ID" value="NZ_SSWH01000002.1"/>
</dbReference>
<dbReference type="AlphaFoldDB" id="A0A4S5E8F8"/>
<protein>
    <submittedName>
        <fullName evidence="1">DoxX family membrane protein</fullName>
    </submittedName>
</protein>
<accession>A0A4S5E8F8</accession>
<name>A0A4S5E8F8_9MICC</name>
<organism evidence="1 2">
    <name type="scientific">Arthrobacter echini</name>
    <dbReference type="NCBI Taxonomy" id="1529066"/>
    <lineage>
        <taxon>Bacteria</taxon>
        <taxon>Bacillati</taxon>
        <taxon>Actinomycetota</taxon>
        <taxon>Actinomycetes</taxon>
        <taxon>Micrococcales</taxon>
        <taxon>Micrococcaceae</taxon>
        <taxon>Arthrobacter</taxon>
    </lineage>
</organism>
<evidence type="ECO:0000313" key="1">
    <source>
        <dbReference type="EMBL" id="THJ67946.1"/>
    </source>
</evidence>